<dbReference type="OrthoDB" id="4567904at2"/>
<keyword evidence="1" id="KW-0732">Signal</keyword>
<organism evidence="2 3">
    <name type="scientific">Streptoalloteichus hindustanus</name>
    <dbReference type="NCBI Taxonomy" id="2017"/>
    <lineage>
        <taxon>Bacteria</taxon>
        <taxon>Bacillati</taxon>
        <taxon>Actinomycetota</taxon>
        <taxon>Actinomycetes</taxon>
        <taxon>Pseudonocardiales</taxon>
        <taxon>Pseudonocardiaceae</taxon>
        <taxon>Streptoalloteichus</taxon>
    </lineage>
</organism>
<dbReference type="AlphaFoldDB" id="A0A1M5MHK9"/>
<proteinExistence type="predicted"/>
<reference evidence="2 3" key="1">
    <citation type="submission" date="2016-11" db="EMBL/GenBank/DDBJ databases">
        <authorList>
            <person name="Jaros S."/>
            <person name="Januszkiewicz K."/>
            <person name="Wedrychowicz H."/>
        </authorList>
    </citation>
    <scope>NUCLEOTIDE SEQUENCE [LARGE SCALE GENOMIC DNA]</scope>
    <source>
        <strain evidence="2 3">DSM 44523</strain>
    </source>
</reference>
<accession>A0A1M5MHK9</accession>
<feature type="chain" id="PRO_5012138284" evidence="1">
    <location>
        <begin position="28"/>
        <end position="96"/>
    </location>
</feature>
<gene>
    <name evidence="2" type="ORF">SAMN05444320_113126</name>
</gene>
<protein>
    <submittedName>
        <fullName evidence="2">Uncharacterized protein</fullName>
    </submittedName>
</protein>
<sequence length="96" mass="9917">MRRAMTVLAALAVAGATAVTAPTAAGAARGTLVVDGKQHEDPNGCYASTRNPLTVTNFTDRLAYVYDDDKCEGSMVGFVQQGGTASFPFGSSVQVD</sequence>
<name>A0A1M5MHK9_STRHI</name>
<feature type="signal peptide" evidence="1">
    <location>
        <begin position="1"/>
        <end position="27"/>
    </location>
</feature>
<dbReference type="STRING" id="2017.SAMN05444320_113126"/>
<evidence type="ECO:0000313" key="3">
    <source>
        <dbReference type="Proteomes" id="UP000184501"/>
    </source>
</evidence>
<evidence type="ECO:0000313" key="2">
    <source>
        <dbReference type="EMBL" id="SHG76904.1"/>
    </source>
</evidence>
<dbReference type="Proteomes" id="UP000184501">
    <property type="component" value="Unassembled WGS sequence"/>
</dbReference>
<dbReference type="EMBL" id="FQVN01000013">
    <property type="protein sequence ID" value="SHG76904.1"/>
    <property type="molecule type" value="Genomic_DNA"/>
</dbReference>
<keyword evidence="3" id="KW-1185">Reference proteome</keyword>
<dbReference type="RefSeq" id="WP_159447806.1">
    <property type="nucleotide sequence ID" value="NZ_FQVN01000013.1"/>
</dbReference>
<evidence type="ECO:0000256" key="1">
    <source>
        <dbReference type="SAM" id="SignalP"/>
    </source>
</evidence>